<dbReference type="SUPFAM" id="SSF49785">
    <property type="entry name" value="Galactose-binding domain-like"/>
    <property type="match status" value="1"/>
</dbReference>
<dbReference type="Pfam" id="PF00754">
    <property type="entry name" value="F5_F8_type_C"/>
    <property type="match status" value="1"/>
</dbReference>
<name>A0ABR2JV79_9EUKA</name>
<feature type="domain" description="BTB" evidence="1">
    <location>
        <begin position="24"/>
        <end position="117"/>
    </location>
</feature>
<dbReference type="InterPro" id="IPR008979">
    <property type="entry name" value="Galactose-bd-like_sf"/>
</dbReference>
<dbReference type="Gene3D" id="2.60.120.260">
    <property type="entry name" value="Galactose-binding domain-like"/>
    <property type="match status" value="1"/>
</dbReference>
<evidence type="ECO:0008006" key="5">
    <source>
        <dbReference type="Google" id="ProtNLM"/>
    </source>
</evidence>
<gene>
    <name evidence="3" type="ORF">M9Y10_044978</name>
</gene>
<dbReference type="InterPro" id="IPR000421">
    <property type="entry name" value="FA58C"/>
</dbReference>
<dbReference type="EMBL" id="JAPFFF010000009">
    <property type="protein sequence ID" value="KAK8882336.1"/>
    <property type="molecule type" value="Genomic_DNA"/>
</dbReference>
<keyword evidence="4" id="KW-1185">Reference proteome</keyword>
<dbReference type="InterPro" id="IPR000210">
    <property type="entry name" value="BTB/POZ_dom"/>
</dbReference>
<evidence type="ECO:0000313" key="3">
    <source>
        <dbReference type="EMBL" id="KAK8882336.1"/>
    </source>
</evidence>
<dbReference type="Pfam" id="PF00651">
    <property type="entry name" value="BTB"/>
    <property type="match status" value="1"/>
</dbReference>
<dbReference type="Gene3D" id="3.30.710.10">
    <property type="entry name" value="Potassium Channel Kv1.1, Chain A"/>
    <property type="match status" value="1"/>
</dbReference>
<comment type="caution">
    <text evidence="3">The sequence shown here is derived from an EMBL/GenBank/DDBJ whole genome shotgun (WGS) entry which is preliminary data.</text>
</comment>
<evidence type="ECO:0000313" key="4">
    <source>
        <dbReference type="Proteomes" id="UP001470230"/>
    </source>
</evidence>
<sequence length="427" mass="49415">MTEFIYSPSFQTMLKDVQSFPIPHDFTFFVGNNAYQIYKLFACMISPAVLHALQSDATIEEFQIDSNCDKQVFSQIINIFSGTTFQITDSNVFDAYKIAAQLQNNDLIEQCKNLIFQNLNDSNIFQNIESALTYNVPSEPFIRYIASNFENLASNEKLFDLPIDILLTILKQTESSSINSSWFVQWVLNAVENHGEKYSILIEAIKLNELEYVDICQILKKINSTNMTSEICLKLKSLFIDILSTKPGWCALKDLTVEYQNRNDQLRGIIDKLTSKYGNVIEKGFVKVLVPCNNQMACDLLNYTNHLNQHWKNESNPDENWIIFDFKRYKINLTAYTIRGCYCSDFQCRPKAWTISGSNDKETWTNLSEIKNCTQINKPYGMMTFDVPNSKKSYRYIRYTQLENNAKKLPYIVHLSAFEFFGTITKI</sequence>
<dbReference type="SUPFAM" id="SSF54695">
    <property type="entry name" value="POZ domain"/>
    <property type="match status" value="1"/>
</dbReference>
<organism evidence="3 4">
    <name type="scientific">Tritrichomonas musculus</name>
    <dbReference type="NCBI Taxonomy" id="1915356"/>
    <lineage>
        <taxon>Eukaryota</taxon>
        <taxon>Metamonada</taxon>
        <taxon>Parabasalia</taxon>
        <taxon>Tritrichomonadida</taxon>
        <taxon>Tritrichomonadidae</taxon>
        <taxon>Tritrichomonas</taxon>
    </lineage>
</organism>
<proteinExistence type="predicted"/>
<dbReference type="Proteomes" id="UP001470230">
    <property type="component" value="Unassembled WGS sequence"/>
</dbReference>
<dbReference type="InterPro" id="IPR011333">
    <property type="entry name" value="SKP1/BTB/POZ_sf"/>
</dbReference>
<dbReference type="PANTHER" id="PTHR45632">
    <property type="entry name" value="LD33804P"/>
    <property type="match status" value="1"/>
</dbReference>
<protein>
    <recommendedName>
        <fullName evidence="5">BTB domain-containing protein</fullName>
    </recommendedName>
</protein>
<accession>A0ABR2JV79</accession>
<reference evidence="3 4" key="1">
    <citation type="submission" date="2024-04" db="EMBL/GenBank/DDBJ databases">
        <title>Tritrichomonas musculus Genome.</title>
        <authorList>
            <person name="Alves-Ferreira E."/>
            <person name="Grigg M."/>
            <person name="Lorenzi H."/>
            <person name="Galac M."/>
        </authorList>
    </citation>
    <scope>NUCLEOTIDE SEQUENCE [LARGE SCALE GENOMIC DNA]</scope>
    <source>
        <strain evidence="3 4">EAF2021</strain>
    </source>
</reference>
<feature type="domain" description="F5/8 type C" evidence="2">
    <location>
        <begin position="306"/>
        <end position="405"/>
    </location>
</feature>
<evidence type="ECO:0000259" key="1">
    <source>
        <dbReference type="Pfam" id="PF00651"/>
    </source>
</evidence>
<evidence type="ECO:0000259" key="2">
    <source>
        <dbReference type="Pfam" id="PF00754"/>
    </source>
</evidence>